<evidence type="ECO:0000313" key="4">
    <source>
        <dbReference type="Proteomes" id="UP001175261"/>
    </source>
</evidence>
<organism evidence="3 4">
    <name type="scientific">Sarocladium strictum</name>
    <name type="common">Black bundle disease fungus</name>
    <name type="synonym">Acremonium strictum</name>
    <dbReference type="NCBI Taxonomy" id="5046"/>
    <lineage>
        <taxon>Eukaryota</taxon>
        <taxon>Fungi</taxon>
        <taxon>Dikarya</taxon>
        <taxon>Ascomycota</taxon>
        <taxon>Pezizomycotina</taxon>
        <taxon>Sordariomycetes</taxon>
        <taxon>Hypocreomycetidae</taxon>
        <taxon>Hypocreales</taxon>
        <taxon>Sarocladiaceae</taxon>
        <taxon>Sarocladium</taxon>
    </lineage>
</organism>
<dbReference type="EMBL" id="JAPDFR010000008">
    <property type="protein sequence ID" value="KAK0384136.1"/>
    <property type="molecule type" value="Genomic_DNA"/>
</dbReference>
<feature type="compositionally biased region" description="Low complexity" evidence="1">
    <location>
        <begin position="182"/>
        <end position="216"/>
    </location>
</feature>
<dbReference type="AlphaFoldDB" id="A0AA39L4F6"/>
<evidence type="ECO:0000256" key="2">
    <source>
        <dbReference type="SAM" id="SignalP"/>
    </source>
</evidence>
<evidence type="ECO:0000313" key="3">
    <source>
        <dbReference type="EMBL" id="KAK0384136.1"/>
    </source>
</evidence>
<accession>A0AA39L4F6</accession>
<sequence length="245" mass="23988">MMHKSLHLYGAILALFASQVSAHAAIDPALGVQGNAVRNDVQRPSNNSPCGNVNIASAIDTSKAVTADASGAFTVDIQNFNGGRDGSRQVTMKVNADGKGANFVNAQVTVNGDAAPSGVGTQKITASLPAGTKCTGGASGNKCLASFTTLGGFGNCVVVQQGAGGGNAANANAGAAANGNANNGNKNNNANNGNAGNANANANANNAGKAKAAGNGKAKGNGRAKGQGRGRGRGRFRGANKNGRA</sequence>
<feature type="chain" id="PRO_5041314780" evidence="2">
    <location>
        <begin position="23"/>
        <end position="245"/>
    </location>
</feature>
<feature type="compositionally biased region" description="Basic residues" evidence="1">
    <location>
        <begin position="220"/>
        <end position="245"/>
    </location>
</feature>
<keyword evidence="2" id="KW-0732">Signal</keyword>
<gene>
    <name evidence="3" type="ORF">NLU13_8225</name>
</gene>
<evidence type="ECO:0000256" key="1">
    <source>
        <dbReference type="SAM" id="MobiDB-lite"/>
    </source>
</evidence>
<proteinExistence type="predicted"/>
<comment type="caution">
    <text evidence="3">The sequence shown here is derived from an EMBL/GenBank/DDBJ whole genome shotgun (WGS) entry which is preliminary data.</text>
</comment>
<protein>
    <submittedName>
        <fullName evidence="3">Uncharacterized protein</fullName>
    </submittedName>
</protein>
<feature type="signal peptide" evidence="2">
    <location>
        <begin position="1"/>
        <end position="22"/>
    </location>
</feature>
<feature type="region of interest" description="Disordered" evidence="1">
    <location>
        <begin position="182"/>
        <end position="245"/>
    </location>
</feature>
<keyword evidence="4" id="KW-1185">Reference proteome</keyword>
<name>A0AA39L4F6_SARSR</name>
<reference evidence="3" key="1">
    <citation type="submission" date="2022-10" db="EMBL/GenBank/DDBJ databases">
        <title>Determination and structural analysis of whole genome sequence of Sarocladium strictum F4-1.</title>
        <authorList>
            <person name="Hu L."/>
            <person name="Jiang Y."/>
        </authorList>
    </citation>
    <scope>NUCLEOTIDE SEQUENCE</scope>
    <source>
        <strain evidence="3">F4-1</strain>
    </source>
</reference>
<dbReference type="Proteomes" id="UP001175261">
    <property type="component" value="Unassembled WGS sequence"/>
</dbReference>